<dbReference type="GO" id="GO:0030133">
    <property type="term" value="C:transport vesicle"/>
    <property type="evidence" value="ECO:0007669"/>
    <property type="project" value="TreeGrafter"/>
</dbReference>
<dbReference type="Proteomes" id="UP000230750">
    <property type="component" value="Unassembled WGS sequence"/>
</dbReference>
<feature type="transmembrane region" description="Helical" evidence="1">
    <location>
        <begin position="100"/>
        <end position="119"/>
    </location>
</feature>
<dbReference type="OrthoDB" id="5973769at2759"/>
<feature type="transmembrane region" description="Helical" evidence="1">
    <location>
        <begin position="178"/>
        <end position="196"/>
    </location>
</feature>
<dbReference type="Pfam" id="PF15100">
    <property type="entry name" value="TMEM187"/>
    <property type="match status" value="1"/>
</dbReference>
<feature type="transmembrane region" description="Helical" evidence="1">
    <location>
        <begin position="208"/>
        <end position="224"/>
    </location>
</feature>
<keyword evidence="2" id="KW-0732">Signal</keyword>
<evidence type="ECO:0000256" key="1">
    <source>
        <dbReference type="SAM" id="Phobius"/>
    </source>
</evidence>
<dbReference type="EMBL" id="MRZV01000728">
    <property type="protein sequence ID" value="PIK45191.1"/>
    <property type="molecule type" value="Genomic_DNA"/>
</dbReference>
<organism evidence="3 4">
    <name type="scientific">Stichopus japonicus</name>
    <name type="common">Sea cucumber</name>
    <dbReference type="NCBI Taxonomy" id="307972"/>
    <lineage>
        <taxon>Eukaryota</taxon>
        <taxon>Metazoa</taxon>
        <taxon>Echinodermata</taxon>
        <taxon>Eleutherozoa</taxon>
        <taxon>Echinozoa</taxon>
        <taxon>Holothuroidea</taxon>
        <taxon>Aspidochirotacea</taxon>
        <taxon>Aspidochirotida</taxon>
        <taxon>Stichopodidae</taxon>
        <taxon>Apostichopus</taxon>
    </lineage>
</organism>
<dbReference type="AlphaFoldDB" id="A0A2G8KB20"/>
<dbReference type="InterPro" id="IPR028066">
    <property type="entry name" value="TMEM187"/>
</dbReference>
<comment type="caution">
    <text evidence="3">The sequence shown here is derived from an EMBL/GenBank/DDBJ whole genome shotgun (WGS) entry which is preliminary data.</text>
</comment>
<feature type="signal peptide" evidence="2">
    <location>
        <begin position="1"/>
        <end position="20"/>
    </location>
</feature>
<evidence type="ECO:0000313" key="4">
    <source>
        <dbReference type="Proteomes" id="UP000230750"/>
    </source>
</evidence>
<proteinExistence type="predicted"/>
<keyword evidence="1" id="KW-1133">Transmembrane helix</keyword>
<keyword evidence="1" id="KW-0472">Membrane</keyword>
<feature type="transmembrane region" description="Helical" evidence="1">
    <location>
        <begin position="68"/>
        <end position="88"/>
    </location>
</feature>
<feature type="transmembrane region" description="Helical" evidence="1">
    <location>
        <begin position="244"/>
        <end position="264"/>
    </location>
</feature>
<sequence length="271" mass="31048">MKFSSRGSLVATALCHVALAAVTMAIPVYLGIYKNVSVDLGYEHYAERANSTLGPFKFPSWIRMPANTLVNIGYLLVGSLWLYRVVFAVNPVTSHRHEDLYLMSVFASMSCIYSVVQYSRIVTQSYFWSVLDQWYTLPFFSWTIVWSRKIQSGWNTETTISIVLASILSYNLTLLHKFGFEVALGVHIVIAVYNGCRVLSLHFNQRRFILFCSVILNCCGFVFLKLADFHLARFAIFQELTGHFWSKICDFLQIHFTVMLFVHISQDSKTV</sequence>
<keyword evidence="1 3" id="KW-0812">Transmembrane</keyword>
<feature type="chain" id="PRO_5013654651" evidence="2">
    <location>
        <begin position="21"/>
        <end position="271"/>
    </location>
</feature>
<evidence type="ECO:0000313" key="3">
    <source>
        <dbReference type="EMBL" id="PIK45191.1"/>
    </source>
</evidence>
<reference evidence="3 4" key="1">
    <citation type="journal article" date="2017" name="PLoS Biol.">
        <title>The sea cucumber genome provides insights into morphological evolution and visceral regeneration.</title>
        <authorList>
            <person name="Zhang X."/>
            <person name="Sun L."/>
            <person name="Yuan J."/>
            <person name="Sun Y."/>
            <person name="Gao Y."/>
            <person name="Zhang L."/>
            <person name="Li S."/>
            <person name="Dai H."/>
            <person name="Hamel J.F."/>
            <person name="Liu C."/>
            <person name="Yu Y."/>
            <person name="Liu S."/>
            <person name="Lin W."/>
            <person name="Guo K."/>
            <person name="Jin S."/>
            <person name="Xu P."/>
            <person name="Storey K.B."/>
            <person name="Huan P."/>
            <person name="Zhang T."/>
            <person name="Zhou Y."/>
            <person name="Zhang J."/>
            <person name="Lin C."/>
            <person name="Li X."/>
            <person name="Xing L."/>
            <person name="Huo D."/>
            <person name="Sun M."/>
            <person name="Wang L."/>
            <person name="Mercier A."/>
            <person name="Li F."/>
            <person name="Yang H."/>
            <person name="Xiang J."/>
        </authorList>
    </citation>
    <scope>NUCLEOTIDE SEQUENCE [LARGE SCALE GENOMIC DNA]</scope>
    <source>
        <strain evidence="3">Shaxun</strain>
        <tissue evidence="3">Muscle</tissue>
    </source>
</reference>
<dbReference type="PANTHER" id="PTHR15066">
    <property type="entry name" value="TRANSMEMBRANE PROTEIN 187"/>
    <property type="match status" value="1"/>
</dbReference>
<gene>
    <name evidence="3" type="ORF">BSL78_17950</name>
</gene>
<evidence type="ECO:0000256" key="2">
    <source>
        <dbReference type="SAM" id="SignalP"/>
    </source>
</evidence>
<keyword evidence="4" id="KW-1185">Reference proteome</keyword>
<name>A0A2G8KB20_STIJA</name>
<protein>
    <submittedName>
        <fullName evidence="3">Putative transmembrane protein</fullName>
    </submittedName>
</protein>
<accession>A0A2G8KB20</accession>
<dbReference type="PANTHER" id="PTHR15066:SF0">
    <property type="entry name" value="TRANSMEMBRANE PROTEIN 187"/>
    <property type="match status" value="1"/>
</dbReference>